<dbReference type="SUPFAM" id="SSF52540">
    <property type="entry name" value="P-loop containing nucleoside triphosphate hydrolases"/>
    <property type="match status" value="1"/>
</dbReference>
<sequence length="235" mass="25562">MPVITFFQTKGGTGKTTSAFILAEILSRSNSVTVVDCDPNQPFEEWKKDGGTNEKFEFVTADDPERIPHEIAEASGRSAFVIVDTEGSANKTAARAAAMSDLVVVTSTGTPLDQKHAAKAIKFVRAAGKQAGKEVPVRVLMTRQKVVGQSRTVTQAIANMKKNGIEVFDSQIMERDAFAALFGYATLLFDLDPKQVNDPSKAYFNAKVWSFQVLDILKQQREGQGSPSKSKQEAA</sequence>
<evidence type="ECO:0008006" key="3">
    <source>
        <dbReference type="Google" id="ProtNLM"/>
    </source>
</evidence>
<dbReference type="InterPro" id="IPR050678">
    <property type="entry name" value="DNA_Partitioning_ATPase"/>
</dbReference>
<dbReference type="CDD" id="cd02042">
    <property type="entry name" value="ParAB_family"/>
    <property type="match status" value="1"/>
</dbReference>
<keyword evidence="2" id="KW-1185">Reference proteome</keyword>
<dbReference type="OrthoDB" id="113462at2"/>
<dbReference type="Pfam" id="PF07015">
    <property type="entry name" value="VirC1"/>
    <property type="match status" value="1"/>
</dbReference>
<dbReference type="AlphaFoldDB" id="A0A0N0E6E4"/>
<dbReference type="InterPro" id="IPR027417">
    <property type="entry name" value="P-loop_NTPase"/>
</dbReference>
<dbReference type="PATRIC" id="fig|1514904.3.peg.2761"/>
<evidence type="ECO:0000313" key="2">
    <source>
        <dbReference type="Proteomes" id="UP000038011"/>
    </source>
</evidence>
<organism evidence="1 2">
    <name type="scientific">Ahrensia marina</name>
    <dbReference type="NCBI Taxonomy" id="1514904"/>
    <lineage>
        <taxon>Bacteria</taxon>
        <taxon>Pseudomonadati</taxon>
        <taxon>Pseudomonadota</taxon>
        <taxon>Alphaproteobacteria</taxon>
        <taxon>Hyphomicrobiales</taxon>
        <taxon>Ahrensiaceae</taxon>
        <taxon>Ahrensia</taxon>
    </lineage>
</organism>
<name>A0A0N0E6E4_9HYPH</name>
<dbReference type="Gene3D" id="3.40.50.300">
    <property type="entry name" value="P-loop containing nucleotide triphosphate hydrolases"/>
    <property type="match status" value="1"/>
</dbReference>
<evidence type="ECO:0000313" key="1">
    <source>
        <dbReference type="EMBL" id="KPA99934.1"/>
    </source>
</evidence>
<reference evidence="1 2" key="1">
    <citation type="submission" date="2015-01" db="EMBL/GenBank/DDBJ databases">
        <title>Ahrensia donghaiensis sp. nov., a novel dimethylsulphoniopropionate-cleavage bacterium isolated from seawater and emended descriptions of the genus Ahrensia and Ahrensia kielensis.</title>
        <authorList>
            <person name="Liu J."/>
        </authorList>
    </citation>
    <scope>NUCLEOTIDE SEQUENCE [LARGE SCALE GENOMIC DNA]</scope>
    <source>
        <strain evidence="1 2">LZD062</strain>
    </source>
</reference>
<dbReference type="RefSeq" id="WP_054000489.1">
    <property type="nucleotide sequence ID" value="NZ_JXMU01000039.1"/>
</dbReference>
<comment type="caution">
    <text evidence="1">The sequence shown here is derived from an EMBL/GenBank/DDBJ whole genome shotgun (WGS) entry which is preliminary data.</text>
</comment>
<dbReference type="PANTHER" id="PTHR13696">
    <property type="entry name" value="P-LOOP CONTAINING NUCLEOSIDE TRIPHOSPHATE HYDROLASE"/>
    <property type="match status" value="1"/>
</dbReference>
<protein>
    <recommendedName>
        <fullName evidence="3">CobQ/CobB/MinD/ParA nucleotide binding domain-containing protein</fullName>
    </recommendedName>
</protein>
<dbReference type="EMBL" id="JXMU01000039">
    <property type="protein sequence ID" value="KPA99934.1"/>
    <property type="molecule type" value="Genomic_DNA"/>
</dbReference>
<dbReference type="InterPro" id="IPR009744">
    <property type="entry name" value="VirC1"/>
</dbReference>
<gene>
    <name evidence="1" type="ORF">SU32_16535</name>
</gene>
<accession>A0A0N0E6E4</accession>
<dbReference type="PANTHER" id="PTHR13696:SF96">
    <property type="entry name" value="COBQ_COBB_MIND_PARA NUCLEOTIDE BINDING DOMAIN-CONTAINING PROTEIN"/>
    <property type="match status" value="1"/>
</dbReference>
<dbReference type="Proteomes" id="UP000038011">
    <property type="component" value="Unassembled WGS sequence"/>
</dbReference>
<dbReference type="STRING" id="1514904.SU32_16535"/>
<dbReference type="PIRSF" id="PIRSF009320">
    <property type="entry name" value="Nuc_binding_HP_1000"/>
    <property type="match status" value="1"/>
</dbReference>
<proteinExistence type="predicted"/>